<dbReference type="EMBL" id="GBRH01195494">
    <property type="protein sequence ID" value="JAE02402.1"/>
    <property type="molecule type" value="Transcribed_RNA"/>
</dbReference>
<reference evidence="1" key="1">
    <citation type="submission" date="2014-09" db="EMBL/GenBank/DDBJ databases">
        <authorList>
            <person name="Magalhaes I.L.F."/>
            <person name="Oliveira U."/>
            <person name="Santos F.R."/>
            <person name="Vidigal T.H.D.A."/>
            <person name="Brescovit A.D."/>
            <person name="Santos A.J."/>
        </authorList>
    </citation>
    <scope>NUCLEOTIDE SEQUENCE</scope>
    <source>
        <tissue evidence="1">Shoot tissue taken approximately 20 cm above the soil surface</tissue>
    </source>
</reference>
<protein>
    <submittedName>
        <fullName evidence="1">Uncharacterized protein</fullName>
    </submittedName>
</protein>
<organism evidence="1">
    <name type="scientific">Arundo donax</name>
    <name type="common">Giant reed</name>
    <name type="synonym">Donax arundinaceus</name>
    <dbReference type="NCBI Taxonomy" id="35708"/>
    <lineage>
        <taxon>Eukaryota</taxon>
        <taxon>Viridiplantae</taxon>
        <taxon>Streptophyta</taxon>
        <taxon>Embryophyta</taxon>
        <taxon>Tracheophyta</taxon>
        <taxon>Spermatophyta</taxon>
        <taxon>Magnoliopsida</taxon>
        <taxon>Liliopsida</taxon>
        <taxon>Poales</taxon>
        <taxon>Poaceae</taxon>
        <taxon>PACMAD clade</taxon>
        <taxon>Arundinoideae</taxon>
        <taxon>Arundineae</taxon>
        <taxon>Arundo</taxon>
    </lineage>
</organism>
<dbReference type="AlphaFoldDB" id="A0A0A9EQM2"/>
<sequence length="54" mass="6110">MCNRTLISVDSPATKMLVKDYLSVERGCFIIFTRTLYLLVFCCLLSKLNKGGSF</sequence>
<name>A0A0A9EQM2_ARUDO</name>
<reference evidence="1" key="2">
    <citation type="journal article" date="2015" name="Data Brief">
        <title>Shoot transcriptome of the giant reed, Arundo donax.</title>
        <authorList>
            <person name="Barrero R.A."/>
            <person name="Guerrero F.D."/>
            <person name="Moolhuijzen P."/>
            <person name="Goolsby J.A."/>
            <person name="Tidwell J."/>
            <person name="Bellgard S.E."/>
            <person name="Bellgard M.I."/>
        </authorList>
    </citation>
    <scope>NUCLEOTIDE SEQUENCE</scope>
    <source>
        <tissue evidence="1">Shoot tissue taken approximately 20 cm above the soil surface</tissue>
    </source>
</reference>
<accession>A0A0A9EQM2</accession>
<evidence type="ECO:0000313" key="1">
    <source>
        <dbReference type="EMBL" id="JAE02402.1"/>
    </source>
</evidence>
<proteinExistence type="predicted"/>